<gene>
    <name evidence="1" type="ORF">FEM03_13165</name>
</gene>
<dbReference type="AlphaFoldDB" id="A0A5R8KCV5"/>
<proteinExistence type="predicted"/>
<organism evidence="1 2">
    <name type="scientific">Phragmitibacter flavus</name>
    <dbReference type="NCBI Taxonomy" id="2576071"/>
    <lineage>
        <taxon>Bacteria</taxon>
        <taxon>Pseudomonadati</taxon>
        <taxon>Verrucomicrobiota</taxon>
        <taxon>Verrucomicrobiia</taxon>
        <taxon>Verrucomicrobiales</taxon>
        <taxon>Verrucomicrobiaceae</taxon>
        <taxon>Phragmitibacter</taxon>
    </lineage>
</organism>
<dbReference type="Proteomes" id="UP000306196">
    <property type="component" value="Unassembled WGS sequence"/>
</dbReference>
<evidence type="ECO:0000313" key="2">
    <source>
        <dbReference type="Proteomes" id="UP000306196"/>
    </source>
</evidence>
<name>A0A5R8KCV5_9BACT</name>
<dbReference type="EMBL" id="VAUV01000009">
    <property type="protein sequence ID" value="TLD70140.1"/>
    <property type="molecule type" value="Genomic_DNA"/>
</dbReference>
<evidence type="ECO:0000313" key="1">
    <source>
        <dbReference type="EMBL" id="TLD70140.1"/>
    </source>
</evidence>
<accession>A0A5R8KCV5</accession>
<comment type="caution">
    <text evidence="1">The sequence shown here is derived from an EMBL/GenBank/DDBJ whole genome shotgun (WGS) entry which is preliminary data.</text>
</comment>
<sequence length="303" mass="33629">MKAAAFTSVNQFHPHHQKNSLYSPGATAIFSIMLQSRFPRLATWSLLTLVTLGLATSCSKKPPTLEEIVDDAKATIKAGDTLSFIRLTNNGLLENVKVQKVEAQRILVTDNEPGSSPFWVNLDATVSYQQASLVRNLQNDGRTSHSSETQEITVISVQSIDEIATHLAKLSVGTPSGKKWEDLGILERNDWMAALNREAPDFIIPAAVIVSDVNEWWRLSIEGNYHLPADSKLSFKLKNHPAPASLEFLTNVHEKKSRNFPAEARDKIKTLKAGDTYNFPMVLRPRFSHSNSNGTVNVSLNIR</sequence>
<keyword evidence="2" id="KW-1185">Reference proteome</keyword>
<protein>
    <submittedName>
        <fullName evidence="1">Uncharacterized protein</fullName>
    </submittedName>
</protein>
<reference evidence="1 2" key="1">
    <citation type="submission" date="2019-05" db="EMBL/GenBank/DDBJ databases">
        <title>Verrucobacter flavum gen. nov., sp. nov. a new member of the family Verrucomicrobiaceae.</title>
        <authorList>
            <person name="Szuroczki S."/>
            <person name="Abbaszade G."/>
            <person name="Szabo A."/>
            <person name="Felfoldi T."/>
            <person name="Schumann P."/>
            <person name="Boka K."/>
            <person name="Keki Z."/>
            <person name="Toumi M."/>
            <person name="Toth E."/>
        </authorList>
    </citation>
    <scope>NUCLEOTIDE SEQUENCE [LARGE SCALE GENOMIC DNA]</scope>
    <source>
        <strain evidence="1 2">MG-N-17</strain>
    </source>
</reference>